<protein>
    <submittedName>
        <fullName evidence="2">Uncharacterized protein</fullName>
    </submittedName>
</protein>
<keyword evidence="3" id="KW-1185">Reference proteome</keyword>
<accession>A0A6A6NLP5</accession>
<name>A0A6A6NLP5_9PEZI</name>
<dbReference type="EMBL" id="MU001705">
    <property type="protein sequence ID" value="KAF2452652.1"/>
    <property type="molecule type" value="Genomic_DNA"/>
</dbReference>
<dbReference type="AlphaFoldDB" id="A0A6A6NLP5"/>
<reference evidence="2" key="1">
    <citation type="journal article" date="2020" name="Stud. Mycol.">
        <title>101 Dothideomycetes genomes: a test case for predicting lifestyles and emergence of pathogens.</title>
        <authorList>
            <person name="Haridas S."/>
            <person name="Albert R."/>
            <person name="Binder M."/>
            <person name="Bloem J."/>
            <person name="Labutti K."/>
            <person name="Salamov A."/>
            <person name="Andreopoulos B."/>
            <person name="Baker S."/>
            <person name="Barry K."/>
            <person name="Bills G."/>
            <person name="Bluhm B."/>
            <person name="Cannon C."/>
            <person name="Castanera R."/>
            <person name="Culley D."/>
            <person name="Daum C."/>
            <person name="Ezra D."/>
            <person name="Gonzalez J."/>
            <person name="Henrissat B."/>
            <person name="Kuo A."/>
            <person name="Liang C."/>
            <person name="Lipzen A."/>
            <person name="Lutzoni F."/>
            <person name="Magnuson J."/>
            <person name="Mondo S."/>
            <person name="Nolan M."/>
            <person name="Ohm R."/>
            <person name="Pangilinan J."/>
            <person name="Park H.-J."/>
            <person name="Ramirez L."/>
            <person name="Alfaro M."/>
            <person name="Sun H."/>
            <person name="Tritt A."/>
            <person name="Yoshinaga Y."/>
            <person name="Zwiers L.-H."/>
            <person name="Turgeon B."/>
            <person name="Goodwin S."/>
            <person name="Spatafora J."/>
            <person name="Crous P."/>
            <person name="Grigoriev I."/>
        </authorList>
    </citation>
    <scope>NUCLEOTIDE SEQUENCE</scope>
    <source>
        <strain evidence="2">ATCC 16933</strain>
    </source>
</reference>
<evidence type="ECO:0000313" key="2">
    <source>
        <dbReference type="EMBL" id="KAF2452652.1"/>
    </source>
</evidence>
<organism evidence="2 3">
    <name type="scientific">Lineolata rhizophorae</name>
    <dbReference type="NCBI Taxonomy" id="578093"/>
    <lineage>
        <taxon>Eukaryota</taxon>
        <taxon>Fungi</taxon>
        <taxon>Dikarya</taxon>
        <taxon>Ascomycota</taxon>
        <taxon>Pezizomycotina</taxon>
        <taxon>Dothideomycetes</taxon>
        <taxon>Dothideomycetes incertae sedis</taxon>
        <taxon>Lineolatales</taxon>
        <taxon>Lineolataceae</taxon>
        <taxon>Lineolata</taxon>
    </lineage>
</organism>
<keyword evidence="1" id="KW-0732">Signal</keyword>
<evidence type="ECO:0000256" key="1">
    <source>
        <dbReference type="SAM" id="SignalP"/>
    </source>
</evidence>
<feature type="signal peptide" evidence="1">
    <location>
        <begin position="1"/>
        <end position="20"/>
    </location>
</feature>
<dbReference type="Proteomes" id="UP000799766">
    <property type="component" value="Unassembled WGS sequence"/>
</dbReference>
<proteinExistence type="predicted"/>
<evidence type="ECO:0000313" key="3">
    <source>
        <dbReference type="Proteomes" id="UP000799766"/>
    </source>
</evidence>
<sequence>MKFFKAFFVFTVAFSVAAFATQFLLVDETEYATVDETNALDLPHRPKPNTKIKNPVHRWQGFAERLNERHTNLTKYNPDKYYTELQMCMSRRPWSDNVHKSKKCCKKLWKHYYKELKAYYKEELFYLNKGIDAAFGSKWGRKPQRWD</sequence>
<feature type="chain" id="PRO_5025489765" evidence="1">
    <location>
        <begin position="21"/>
        <end position="147"/>
    </location>
</feature>
<gene>
    <name evidence="2" type="ORF">BDY21DRAFT_375351</name>
</gene>